<dbReference type="Gene3D" id="3.30.70.330">
    <property type="match status" value="1"/>
</dbReference>
<keyword evidence="8" id="KW-1185">Reference proteome</keyword>
<keyword evidence="5" id="KW-0509">mRNA transport</keyword>
<evidence type="ECO:0000256" key="4">
    <source>
        <dbReference type="ARBA" id="ARBA00023132"/>
    </source>
</evidence>
<dbReference type="GO" id="GO:0051028">
    <property type="term" value="P:mRNA transport"/>
    <property type="evidence" value="ECO:0007669"/>
    <property type="project" value="UniProtKB-UniRule"/>
</dbReference>
<feature type="domain" description="RRM Nup35-type" evidence="6">
    <location>
        <begin position="48"/>
        <end position="127"/>
    </location>
</feature>
<dbReference type="AlphaFoldDB" id="A0A1R2C8S8"/>
<evidence type="ECO:0000256" key="2">
    <source>
        <dbReference type="ARBA" id="ARBA00022927"/>
    </source>
</evidence>
<dbReference type="InterPro" id="IPR007846">
    <property type="entry name" value="RRM_NUP35_dom"/>
</dbReference>
<evidence type="ECO:0000313" key="7">
    <source>
        <dbReference type="EMBL" id="OMJ85418.1"/>
    </source>
</evidence>
<dbReference type="SUPFAM" id="SSF54928">
    <property type="entry name" value="RNA-binding domain, RBD"/>
    <property type="match status" value="1"/>
</dbReference>
<reference evidence="7 8" key="1">
    <citation type="submission" date="2016-11" db="EMBL/GenBank/DDBJ databases">
        <title>The macronuclear genome of Stentor coeruleus: a giant cell with tiny introns.</title>
        <authorList>
            <person name="Slabodnick M."/>
            <person name="Ruby J.G."/>
            <person name="Reiff S.B."/>
            <person name="Swart E.C."/>
            <person name="Gosai S."/>
            <person name="Prabakaran S."/>
            <person name="Witkowska E."/>
            <person name="Larue G.E."/>
            <person name="Fisher S."/>
            <person name="Freeman R.M."/>
            <person name="Gunawardena J."/>
            <person name="Chu W."/>
            <person name="Stover N.A."/>
            <person name="Gregory B.D."/>
            <person name="Nowacki M."/>
            <person name="Derisi J."/>
            <person name="Roy S.W."/>
            <person name="Marshall W.F."/>
            <person name="Sood P."/>
        </authorList>
    </citation>
    <scope>NUCLEOTIDE SEQUENCE [LARGE SCALE GENOMIC DNA]</scope>
    <source>
        <strain evidence="7">WM001</strain>
    </source>
</reference>
<keyword evidence="2" id="KW-0653">Protein transport</keyword>
<dbReference type="GO" id="GO:0005643">
    <property type="term" value="C:nuclear pore"/>
    <property type="evidence" value="ECO:0007669"/>
    <property type="project" value="UniProtKB-SubCell"/>
</dbReference>
<evidence type="ECO:0000313" key="8">
    <source>
        <dbReference type="Proteomes" id="UP000187209"/>
    </source>
</evidence>
<dbReference type="InterPro" id="IPR035979">
    <property type="entry name" value="RBD_domain_sf"/>
</dbReference>
<protein>
    <recommendedName>
        <fullName evidence="6">RRM Nup35-type domain-containing protein</fullName>
    </recommendedName>
</protein>
<evidence type="ECO:0000256" key="5">
    <source>
        <dbReference type="PROSITE-ProRule" id="PRU00804"/>
    </source>
</evidence>
<evidence type="ECO:0000256" key="3">
    <source>
        <dbReference type="ARBA" id="ARBA00023010"/>
    </source>
</evidence>
<name>A0A1R2C8S8_9CILI</name>
<evidence type="ECO:0000256" key="1">
    <source>
        <dbReference type="ARBA" id="ARBA00004567"/>
    </source>
</evidence>
<organism evidence="7 8">
    <name type="scientific">Stentor coeruleus</name>
    <dbReference type="NCBI Taxonomy" id="5963"/>
    <lineage>
        <taxon>Eukaryota</taxon>
        <taxon>Sar</taxon>
        <taxon>Alveolata</taxon>
        <taxon>Ciliophora</taxon>
        <taxon>Postciliodesmatophora</taxon>
        <taxon>Heterotrichea</taxon>
        <taxon>Heterotrichida</taxon>
        <taxon>Stentoridae</taxon>
        <taxon>Stentor</taxon>
    </lineage>
</organism>
<dbReference type="InterPro" id="IPR012677">
    <property type="entry name" value="Nucleotide-bd_a/b_plait_sf"/>
</dbReference>
<dbReference type="PROSITE" id="PS51472">
    <property type="entry name" value="RRM_NUP35"/>
    <property type="match status" value="1"/>
</dbReference>
<dbReference type="Proteomes" id="UP000187209">
    <property type="component" value="Unassembled WGS sequence"/>
</dbReference>
<evidence type="ECO:0000259" key="6">
    <source>
        <dbReference type="PROSITE" id="PS51472"/>
    </source>
</evidence>
<comment type="subcellular location">
    <subcellularLocation>
        <location evidence="1">Nucleus</location>
        <location evidence="1">Nuclear pore complex</location>
    </subcellularLocation>
</comment>
<comment type="caution">
    <text evidence="7">The sequence shown here is derived from an EMBL/GenBank/DDBJ whole genome shotgun (WGS) entry which is preliminary data.</text>
</comment>
<accession>A0A1R2C8S8</accession>
<keyword evidence="4 5" id="KW-0906">Nuclear pore complex</keyword>
<dbReference type="GO" id="GO:0015031">
    <property type="term" value="P:protein transport"/>
    <property type="evidence" value="ECO:0007669"/>
    <property type="project" value="UniProtKB-KW"/>
</dbReference>
<dbReference type="GO" id="GO:0003676">
    <property type="term" value="F:nucleic acid binding"/>
    <property type="evidence" value="ECO:0007669"/>
    <property type="project" value="InterPro"/>
</dbReference>
<keyword evidence="5" id="KW-0539">Nucleus</keyword>
<dbReference type="Pfam" id="PF05172">
    <property type="entry name" value="RRM_Nup35"/>
    <property type="match status" value="1"/>
</dbReference>
<sequence>MYKSDISCVETPAVLKTFRSRNESPQTKFHQPPTRLVYTQPPSPISLGKEDYQIIVFGYEDGEKDKIIQKLQKYGVIDYIKDISRYCIGVRYREIKSANSALNLNGQVILENRMIGVMMLNKTETRGENNFTYLNEDPYLNSYQIRKPRRKHNIWDKIKTYVFNFND</sequence>
<keyword evidence="3" id="KW-0811">Translocation</keyword>
<dbReference type="OrthoDB" id="3365060at2759"/>
<dbReference type="EMBL" id="MPUH01000237">
    <property type="protein sequence ID" value="OMJ85418.1"/>
    <property type="molecule type" value="Genomic_DNA"/>
</dbReference>
<gene>
    <name evidence="7" type="ORF">SteCoe_13258</name>
</gene>
<proteinExistence type="predicted"/>
<keyword evidence="5" id="KW-0813">Transport</keyword>